<dbReference type="GO" id="GO:0004315">
    <property type="term" value="F:3-oxoacyl-[acyl-carrier-protein] synthase activity"/>
    <property type="evidence" value="ECO:0007669"/>
    <property type="project" value="UniProtKB-EC"/>
</dbReference>
<proteinExistence type="inferred from homology"/>
<evidence type="ECO:0000256" key="8">
    <source>
        <dbReference type="SAM" id="Coils"/>
    </source>
</evidence>
<feature type="region of interest" description="Disordered" evidence="9">
    <location>
        <begin position="1983"/>
        <end position="2003"/>
    </location>
</feature>
<dbReference type="InterPro" id="IPR014031">
    <property type="entry name" value="Ketoacyl_synth_C"/>
</dbReference>
<dbReference type="Gene3D" id="6.10.140.1410">
    <property type="match status" value="1"/>
</dbReference>
<dbReference type="PROSITE" id="PS52004">
    <property type="entry name" value="KS3_2"/>
    <property type="match status" value="1"/>
</dbReference>
<dbReference type="Pfam" id="PF02801">
    <property type="entry name" value="Ketoacyl-synt_C"/>
    <property type="match status" value="1"/>
</dbReference>
<dbReference type="GO" id="GO:0003677">
    <property type="term" value="F:DNA binding"/>
    <property type="evidence" value="ECO:0007669"/>
    <property type="project" value="InterPro"/>
</dbReference>
<dbReference type="Gene3D" id="3.30.70.2490">
    <property type="match status" value="1"/>
</dbReference>
<evidence type="ECO:0000256" key="2">
    <source>
        <dbReference type="ARBA" id="ARBA00013191"/>
    </source>
</evidence>
<feature type="region of interest" description="Disordered" evidence="9">
    <location>
        <begin position="103"/>
        <end position="128"/>
    </location>
</feature>
<dbReference type="Pfam" id="PF18325">
    <property type="entry name" value="Fas_alpha_ACP"/>
    <property type="match status" value="1"/>
</dbReference>
<evidence type="ECO:0000256" key="4">
    <source>
        <dbReference type="ARBA" id="ARBA00022553"/>
    </source>
</evidence>
<dbReference type="InterPro" id="IPR007219">
    <property type="entry name" value="XnlR_reg_dom"/>
</dbReference>
<dbReference type="InterPro" id="IPR050830">
    <property type="entry name" value="Fungal_FAS"/>
</dbReference>
<sequence length="2126" mass="235756">MSRVTKMEAERETELSQLLLTELLSYQFANPVKWIETQDVLLKEKEINHMIEIGPSSTLTNMAKRTISKKYSEHDAALREPRLLQSFDEHAADIYCETMQIRTQPHKSSAPQEPVPKAAPKAAPPVPVATAPLPEPGRQVSTMPINVEDVPIQSRDVIVATVAQKLRKHFLDIDCSKSIAQLCGGRSTMENELVGDLSLIFDPLPDRAEEMGISELSQIVSGSTSTTKLLTAHGKLTASIFTHKMPGGFTITDARKHLEVQWRLGVGRQNAILLRMATEVLPSRLKTREEATMLLDKIAEAYADEQGLKLQPMTEVPMSAPTTSSETKVISGCSDVELYTSNDISLPESEALVNAQKMLNIVKTENDTLQEKMDLLTTELGDDFIQGILPAWSPAKIRKYESCWNWALQDLLLLLNSILRGETSLDNSVTRSTCDMIVRRSNDRLIDVMRYMLSSNKLAGDELLVSMAKSVLAMLIEDSENWLSCAQTSRFFGHDLHNPIDAYAQGTPGSDSVEVKVKTRSQGTWKYDTSLIDLYKSSLACVREDGLRLKGKTVLLTGAGPASIGRELLQHLLVSGALVLVATSRFSPTACRELQNLYMKWGSSGSQLVVCPFNQGSRGDCESLVQYIFSAKAKGGLGWDLDFVIPFAAVSQEGQIDELDSKSEKAHRIMLTNVLRLLGSIKQHKQAGPLNTSPVKVLLPLSPNHGVFGRDGLYAESKAGLEMLLNKWYSEDWTSYLAICGVTIGWVRGTGLMAVNDAVAAEVEVRTGVKTFSQFEMAQRLAALLVNPFAHEVEIQPVKVDISGGMADTTDMRSILSDIRREIKQDSTSTPTHQHLPSHHYVDEPEIGKPLSSVSPMANLKLNFPQLPDYEDDISPLNTLSGMVDLDRTVVITGISEVGPWGSSRTRWEMEAFGEFSLEGCIEMAWIMGLITHYNGKLGDDMGGEQYTGWVDAKTKAPVADVDVKARYEEQIIEHSGIRLVEPELDNGYDPRKKQLLHEIVLTRDLAPFAAPPELAKQFMQEHGEKVDAIPGSTENEDWTVRLRKGAVILVPKALRFDRSAAGQIPQGWDARRYGVPDWAVDQIGRETLFALVATAESLLSSGIVDPYELYQYMHVSEVGNCVGSGLGGQQALKKAFRYRYHDKPVQSDVLQEVFSNTAAAWINMLLLSSSGPIRTPVGACATAVESLELGYELITAGKAKIALVGGHDDMTEEVAYEFAKMRATVNTDEEEARGRMYSEMSRPMTTTRDGFVESQGSGIQVLASATMAIKMGLPIYGIVSWAGTASDKTGRSVPSPGKGTLTNARETHGADKNLLLDIHFRKDRITRHQQQIQADLEQDLKSLEQRFAMSRSITKSEVDKMSLFLHKEAIERNKQVLKSLGHTFWTSHTDISPIRGALSAWGLSIDDLDFVSLHGTSTVLNDKNETSVIQSQLSHLGRTRGNPAYCITQKYLTGHSKGAAGAWMINGALQALNTGLIPGNRNADDVAPELEGNDFLFFPHHSVQTNGLRAFSITSFGFGQKGAQAIIVHPRYLYAALSDAEEFHQYRRRLNVRQRRATKFFQRGLATETLFIAKEKPPYTEKQESRVLLNPEARMEGQCPHQDPPTLARNVVFARLDAMAAQSHAPIYSKYHPASTLAWIQRAEDIIWSRIEQPTIFRTQALLLIVHYRIDTGSFQRAYMLFGIAGRAASALRLQYERIDLGPVAQEIRRRMMWCMMLIDCRFSIGLPESEVCSPDLIYLKMPCGEEQFHADNDSVVGDDPSTLDGISENGLLATHISETMILRDIMRLTRQVRLSSQPMPQLPDLVDEFVKMLQQLQVPPYSYEELKRYASSRWLTRYLTIHLTWHQTHCDAYRLFLSGYREAASEAVLASCSPAHITAGARLCLHHARANITILKDFSMLGDVLRLSHHTVAICAYHACRLILFLSSSPLIPSESNLTPQEACNQASQILELLKRLYKHSAVEQHIIKDLESLIQLHMAGKTDDRQESPEQGNGDSQQPRFAVTVRKHKSLGVHSVLRRAGFDDDSAEAGVPSGQALPQVQSSVTGPELLRGSHEMETRQPEIGSTSDGHLALDILMQAAMGPSPGPPLTNIPIEPFSLGPWDALNEWPYQGTFSPRSDADYF</sequence>
<evidence type="ECO:0000256" key="6">
    <source>
        <dbReference type="ARBA" id="ARBA00023242"/>
    </source>
</evidence>
<comment type="similarity">
    <text evidence="7">Belongs to the thiolase-like superfamily. Beta-ketoacyl-ACP synthases family.</text>
</comment>
<dbReference type="EC" id="2.3.1.41" evidence="2"/>
<dbReference type="InterPro" id="IPR040899">
    <property type="entry name" value="Fas_alpha_ACP"/>
</dbReference>
<dbReference type="GO" id="GO:0008270">
    <property type="term" value="F:zinc ion binding"/>
    <property type="evidence" value="ECO:0007669"/>
    <property type="project" value="InterPro"/>
</dbReference>
<dbReference type="InterPro" id="IPR014030">
    <property type="entry name" value="Ketoacyl_synth_N"/>
</dbReference>
<dbReference type="GO" id="GO:0006351">
    <property type="term" value="P:DNA-templated transcription"/>
    <property type="evidence" value="ECO:0007669"/>
    <property type="project" value="InterPro"/>
</dbReference>
<gene>
    <name evidence="11" type="ORF">FUG_LOCUS431348</name>
</gene>
<dbReference type="Pfam" id="PF00109">
    <property type="entry name" value="ketoacyl-synt"/>
    <property type="match status" value="1"/>
</dbReference>
<organism evidence="11">
    <name type="scientific">Gibberella zeae</name>
    <name type="common">Wheat head blight fungus</name>
    <name type="synonym">Fusarium graminearum</name>
    <dbReference type="NCBI Taxonomy" id="5518"/>
    <lineage>
        <taxon>Eukaryota</taxon>
        <taxon>Fungi</taxon>
        <taxon>Dikarya</taxon>
        <taxon>Ascomycota</taxon>
        <taxon>Pezizomycotina</taxon>
        <taxon>Sordariomycetes</taxon>
        <taxon>Hypocreomycetidae</taxon>
        <taxon>Hypocreales</taxon>
        <taxon>Nectriaceae</taxon>
        <taxon>Fusarium</taxon>
    </lineage>
</organism>
<name>A0A4E9EEI4_GIBZA</name>
<dbReference type="GO" id="GO:0044550">
    <property type="term" value="P:secondary metabolite biosynthetic process"/>
    <property type="evidence" value="ECO:0007669"/>
    <property type="project" value="UniProtKB-ARBA"/>
</dbReference>
<evidence type="ECO:0000256" key="3">
    <source>
        <dbReference type="ARBA" id="ARBA00022450"/>
    </source>
</evidence>
<evidence type="ECO:0000256" key="9">
    <source>
        <dbReference type="SAM" id="MobiDB-lite"/>
    </source>
</evidence>
<dbReference type="InterPro" id="IPR016039">
    <property type="entry name" value="Thiolase-like"/>
</dbReference>
<feature type="domain" description="Ketosynthase family 3 (KS3)" evidence="10">
    <location>
        <begin position="998"/>
        <end position="1530"/>
    </location>
</feature>
<dbReference type="CDD" id="cd12148">
    <property type="entry name" value="fungal_TF_MHR"/>
    <property type="match status" value="1"/>
</dbReference>
<evidence type="ECO:0000313" key="11">
    <source>
        <dbReference type="EMBL" id="VIO61216.1"/>
    </source>
</evidence>
<evidence type="ECO:0000259" key="10">
    <source>
        <dbReference type="PROSITE" id="PS52004"/>
    </source>
</evidence>
<dbReference type="InterPro" id="IPR016035">
    <property type="entry name" value="Acyl_Trfase/lysoPLipase"/>
</dbReference>
<dbReference type="EMBL" id="CAAKMV010000152">
    <property type="protein sequence ID" value="VIO61216.1"/>
    <property type="molecule type" value="Genomic_DNA"/>
</dbReference>
<dbReference type="SUPFAM" id="SSF52151">
    <property type="entry name" value="FabD/lysophospholipase-like"/>
    <property type="match status" value="1"/>
</dbReference>
<evidence type="ECO:0000256" key="7">
    <source>
        <dbReference type="RuleBase" id="RU003694"/>
    </source>
</evidence>
<dbReference type="InterPro" id="IPR041550">
    <property type="entry name" value="FASI_helical"/>
</dbReference>
<evidence type="ECO:0000256" key="5">
    <source>
        <dbReference type="ARBA" id="ARBA00022679"/>
    </source>
</evidence>
<dbReference type="InterPro" id="IPR018201">
    <property type="entry name" value="Ketoacyl_synth_AS"/>
</dbReference>
<keyword evidence="3" id="KW-0596">Phosphopantetheine</keyword>
<dbReference type="GO" id="GO:0006633">
    <property type="term" value="P:fatty acid biosynthetic process"/>
    <property type="evidence" value="ECO:0007669"/>
    <property type="project" value="InterPro"/>
</dbReference>
<feature type="compositionally biased region" description="Low complexity" evidence="9">
    <location>
        <begin position="110"/>
        <end position="121"/>
    </location>
</feature>
<keyword evidence="8" id="KW-0175">Coiled coil</keyword>
<dbReference type="SUPFAM" id="SSF51735">
    <property type="entry name" value="NAD(P)-binding Rossmann-fold domains"/>
    <property type="match status" value="1"/>
</dbReference>
<keyword evidence="4" id="KW-0597">Phosphoprotein</keyword>
<protein>
    <recommendedName>
        <fullName evidence="2">beta-ketoacyl-[acyl-carrier-protein] synthase I</fullName>
        <ecNumber evidence="2">2.3.1.41</ecNumber>
    </recommendedName>
</protein>
<feature type="region of interest" description="Disordered" evidence="9">
    <location>
        <begin position="2027"/>
        <end position="2046"/>
    </location>
</feature>
<feature type="compositionally biased region" description="Polar residues" evidence="9">
    <location>
        <begin position="1992"/>
        <end position="2002"/>
    </location>
</feature>
<dbReference type="Gene3D" id="3.40.47.10">
    <property type="match status" value="1"/>
</dbReference>
<feature type="region of interest" description="Disordered" evidence="9">
    <location>
        <begin position="1286"/>
        <end position="1307"/>
    </location>
</feature>
<dbReference type="PANTHER" id="PTHR10982:SF21">
    <property type="entry name" value="FATTY ACID SYNTHASE SUBUNIT BETA"/>
    <property type="match status" value="1"/>
</dbReference>
<dbReference type="Pfam" id="PF18314">
    <property type="entry name" value="FAS_I_H"/>
    <property type="match status" value="1"/>
</dbReference>
<dbReference type="Gene3D" id="3.40.50.720">
    <property type="entry name" value="NAD(P)-binding Rossmann-like Domain"/>
    <property type="match status" value="2"/>
</dbReference>
<dbReference type="InterPro" id="IPR020841">
    <property type="entry name" value="PKS_Beta-ketoAc_synthase_dom"/>
</dbReference>
<accession>A0A4E9EEI4</accession>
<keyword evidence="5 7" id="KW-0808">Transferase</keyword>
<comment type="similarity">
    <text evidence="1">Belongs to the thiolase-like superfamily. Fungal fatty acid synthetase subunit alpha family.</text>
</comment>
<keyword evidence="6" id="KW-0539">Nucleus</keyword>
<dbReference type="InterPro" id="IPR047224">
    <property type="entry name" value="FAS_alpha_su_C"/>
</dbReference>
<dbReference type="Gene3D" id="3.90.25.70">
    <property type="match status" value="1"/>
</dbReference>
<dbReference type="SUPFAM" id="SSF53901">
    <property type="entry name" value="Thiolase-like"/>
    <property type="match status" value="2"/>
</dbReference>
<evidence type="ECO:0000256" key="1">
    <source>
        <dbReference type="ARBA" id="ARBA00007485"/>
    </source>
</evidence>
<dbReference type="GO" id="GO:0008897">
    <property type="term" value="F:holo-[acyl-carrier-protein] synthase activity"/>
    <property type="evidence" value="ECO:0007669"/>
    <property type="project" value="InterPro"/>
</dbReference>
<dbReference type="InterPro" id="IPR036291">
    <property type="entry name" value="NAD(P)-bd_dom_sf"/>
</dbReference>
<dbReference type="FunFam" id="3.90.25.70:FF:000001">
    <property type="entry name" value="Fatty acid synthase subunit alpha"/>
    <property type="match status" value="1"/>
</dbReference>
<feature type="coiled-coil region" evidence="8">
    <location>
        <begin position="352"/>
        <end position="379"/>
    </location>
</feature>
<dbReference type="Pfam" id="PF04082">
    <property type="entry name" value="Fungal_trans"/>
    <property type="match status" value="1"/>
</dbReference>
<dbReference type="CDD" id="cd00828">
    <property type="entry name" value="elong_cond_enzymes"/>
    <property type="match status" value="1"/>
</dbReference>
<dbReference type="PROSITE" id="PS00606">
    <property type="entry name" value="KS3_1"/>
    <property type="match status" value="1"/>
</dbReference>
<dbReference type="PANTHER" id="PTHR10982">
    <property type="entry name" value="MALONYL COA-ACYL CARRIER PROTEIN TRANSACYLASE"/>
    <property type="match status" value="1"/>
</dbReference>
<reference evidence="11" key="1">
    <citation type="submission" date="2019-04" db="EMBL/GenBank/DDBJ databases">
        <authorList>
            <person name="Melise S."/>
            <person name="Noan J."/>
            <person name="Okalmin O."/>
        </authorList>
    </citation>
    <scope>NUCLEOTIDE SEQUENCE</scope>
    <source>
        <strain evidence="11">FN9</strain>
    </source>
</reference>